<feature type="transmembrane region" description="Helical" evidence="15">
    <location>
        <begin position="218"/>
        <end position="237"/>
    </location>
</feature>
<dbReference type="PROSITE" id="PS50846">
    <property type="entry name" value="HMA_2"/>
    <property type="match status" value="1"/>
</dbReference>
<protein>
    <submittedName>
        <fullName evidence="17">Copper-translocating P-type ATPase</fullName>
    </submittedName>
</protein>
<organism evidence="17 18">
    <name type="scientific">Psychromonas marina</name>
    <dbReference type="NCBI Taxonomy" id="88364"/>
    <lineage>
        <taxon>Bacteria</taxon>
        <taxon>Pseudomonadati</taxon>
        <taxon>Pseudomonadota</taxon>
        <taxon>Gammaproteobacteria</taxon>
        <taxon>Alteromonadales</taxon>
        <taxon>Psychromonadaceae</taxon>
        <taxon>Psychromonas</taxon>
    </lineage>
</organism>
<dbReference type="EMBL" id="BSPQ01000001">
    <property type="protein sequence ID" value="GLS89071.1"/>
    <property type="molecule type" value="Genomic_DNA"/>
</dbReference>
<evidence type="ECO:0000256" key="3">
    <source>
        <dbReference type="ARBA" id="ARBA00022448"/>
    </source>
</evidence>
<feature type="transmembrane region" description="Helical" evidence="15">
    <location>
        <begin position="779"/>
        <end position="800"/>
    </location>
</feature>
<evidence type="ECO:0000256" key="8">
    <source>
        <dbReference type="ARBA" id="ARBA00022741"/>
    </source>
</evidence>
<keyword evidence="7 15" id="KW-0479">Metal-binding</keyword>
<dbReference type="Gene3D" id="3.40.50.1000">
    <property type="entry name" value="HAD superfamily/HAD-like"/>
    <property type="match status" value="1"/>
</dbReference>
<dbReference type="Proteomes" id="UP001157353">
    <property type="component" value="Unassembled WGS sequence"/>
</dbReference>
<sequence>MATEKSNINSSATHCFHCGEANPSDTLFSVTIKGEDKRMCCPGCEAVAQTIVDSGLTSYYDHRSETAEKGASLVPEQLTQLAHYDLEQIQEEFVKKSEHLSEITLTVEGITCAACAWLIEKQLRQLAGLQFINVNTTLHRVVIRWDNDKLKLSAILAEMQKVGYKAYPFQINQQEALYTKQAKSYLRRLGLAGIATMQVMMFAIALYADLFFGMEEEFIHYFRWVSFILATPVLLYSAQPFYINAWRNIRNRTLGMDIPVSIALLGAYIASAYATVMETGEVYFEAISMFTFLLLLGRLLELRARRKASETSSNLLRLLPSMATLIEQDTESLIPAKTLTIGQVILVKAGETIPVDGTILTGISNIEESMLTGEHLPVHKGEDSPVFAGTVNVTSPLTIRVEKLAQNSLIADIIHLQDSAQQNKPHIEVVADLVSRYFVGALLITALCTYIGWRFIDPDQAFWITLSVLVATCPCALSLATPTALTCATANLNKQGILIKQHHVLETVNKIEHMVFDKTGTLTHGDFVLLNTTLHADFSKQLCIDLASQLERVSEHPISLAFNLLQRDSISLSEVINIPGQGLQATYQDKQLKLGHAQFCAINYPLNSKELVIYLTLGDQLIASFELGDTLRKSAQKISQYCQQSNIETTLLTGDISAKSEEVATLLNLDHVTKGVTPEGKLDHLKALQATQQVLMVGDGINDAPVLAGAHVSVALASGTDVAKNSADVILLGEDLTKIVTLRKTAQKTTTIIKENLGWAIGYNLIIVPLAITGHVPPYIAVIGMSFSSLIVVSNSLRLLK</sequence>
<dbReference type="InterPro" id="IPR001757">
    <property type="entry name" value="P_typ_ATPase"/>
</dbReference>
<keyword evidence="10" id="KW-0460">Magnesium</keyword>
<dbReference type="PROSITE" id="PS00154">
    <property type="entry name" value="ATPASE_E1_E2"/>
    <property type="match status" value="1"/>
</dbReference>
<comment type="subcellular location">
    <subcellularLocation>
        <location evidence="1">Cell membrane</location>
        <topology evidence="1">Multi-pass membrane protein</topology>
    </subcellularLocation>
</comment>
<dbReference type="SUPFAM" id="SSF55008">
    <property type="entry name" value="HMA, heavy metal-associated domain"/>
    <property type="match status" value="1"/>
</dbReference>
<dbReference type="PRINTS" id="PR00941">
    <property type="entry name" value="CDATPASE"/>
</dbReference>
<dbReference type="InterPro" id="IPR036412">
    <property type="entry name" value="HAD-like_sf"/>
</dbReference>
<evidence type="ECO:0000256" key="6">
    <source>
        <dbReference type="ARBA" id="ARBA00022692"/>
    </source>
</evidence>
<dbReference type="InterPro" id="IPR059000">
    <property type="entry name" value="ATPase_P-type_domA"/>
</dbReference>
<feature type="transmembrane region" description="Helical" evidence="15">
    <location>
        <begin position="189"/>
        <end position="212"/>
    </location>
</feature>
<dbReference type="NCBIfam" id="TIGR01512">
    <property type="entry name" value="ATPase-IB2_Cd"/>
    <property type="match status" value="1"/>
</dbReference>
<evidence type="ECO:0000256" key="1">
    <source>
        <dbReference type="ARBA" id="ARBA00004651"/>
    </source>
</evidence>
<keyword evidence="9 15" id="KW-0067">ATP-binding</keyword>
<dbReference type="RefSeq" id="WP_284202192.1">
    <property type="nucleotide sequence ID" value="NZ_BSPQ01000001.1"/>
</dbReference>
<keyword evidence="12 15" id="KW-1133">Transmembrane helix</keyword>
<keyword evidence="14 15" id="KW-0472">Membrane</keyword>
<name>A0ABQ6DWF4_9GAMM</name>
<dbReference type="PRINTS" id="PR00119">
    <property type="entry name" value="CATATPASE"/>
</dbReference>
<evidence type="ECO:0000256" key="5">
    <source>
        <dbReference type="ARBA" id="ARBA00022553"/>
    </source>
</evidence>
<dbReference type="InterPro" id="IPR008250">
    <property type="entry name" value="ATPase_P-typ_transduc_dom_A_sf"/>
</dbReference>
<dbReference type="SUPFAM" id="SSF81665">
    <property type="entry name" value="Calcium ATPase, transmembrane domain M"/>
    <property type="match status" value="1"/>
</dbReference>
<proteinExistence type="inferred from homology"/>
<evidence type="ECO:0000256" key="2">
    <source>
        <dbReference type="ARBA" id="ARBA00006024"/>
    </source>
</evidence>
<dbReference type="PANTHER" id="PTHR43520:SF5">
    <property type="entry name" value="CATION-TRANSPORTING P-TYPE ATPASE-RELATED"/>
    <property type="match status" value="1"/>
</dbReference>
<dbReference type="InterPro" id="IPR018303">
    <property type="entry name" value="ATPase_P-typ_P_site"/>
</dbReference>
<dbReference type="NCBIfam" id="TIGR01525">
    <property type="entry name" value="ATPase-IB_hvy"/>
    <property type="match status" value="1"/>
</dbReference>
<keyword evidence="3" id="KW-0813">Transport</keyword>
<dbReference type="Pfam" id="PF00122">
    <property type="entry name" value="E1-E2_ATPase"/>
    <property type="match status" value="1"/>
</dbReference>
<feature type="domain" description="HMA" evidence="16">
    <location>
        <begin position="101"/>
        <end position="167"/>
    </location>
</feature>
<keyword evidence="11" id="KW-1278">Translocase</keyword>
<comment type="similarity">
    <text evidence="2 15">Belongs to the cation transport ATPase (P-type) (TC 3.A.3) family. Type IB subfamily.</text>
</comment>
<feature type="transmembrane region" description="Helical" evidence="15">
    <location>
        <begin position="437"/>
        <end position="456"/>
    </location>
</feature>
<dbReference type="InterPro" id="IPR023299">
    <property type="entry name" value="ATPase_P-typ_cyto_dom_N"/>
</dbReference>
<evidence type="ECO:0000256" key="9">
    <source>
        <dbReference type="ARBA" id="ARBA00022840"/>
    </source>
</evidence>
<evidence type="ECO:0000256" key="14">
    <source>
        <dbReference type="ARBA" id="ARBA00023136"/>
    </source>
</evidence>
<dbReference type="InterPro" id="IPR006121">
    <property type="entry name" value="HMA_dom"/>
</dbReference>
<keyword evidence="5" id="KW-0597">Phosphoprotein</keyword>
<dbReference type="Pfam" id="PF00403">
    <property type="entry name" value="HMA"/>
    <property type="match status" value="1"/>
</dbReference>
<keyword evidence="8 15" id="KW-0547">Nucleotide-binding</keyword>
<evidence type="ECO:0000256" key="13">
    <source>
        <dbReference type="ARBA" id="ARBA00023065"/>
    </source>
</evidence>
<feature type="transmembrane region" description="Helical" evidence="15">
    <location>
        <begin position="258"/>
        <end position="276"/>
    </location>
</feature>
<dbReference type="Pfam" id="PF12156">
    <property type="entry name" value="ATPase-cat_bd"/>
    <property type="match status" value="1"/>
</dbReference>
<keyword evidence="18" id="KW-1185">Reference proteome</keyword>
<dbReference type="NCBIfam" id="TIGR01511">
    <property type="entry name" value="ATPase-IB1_Cu"/>
    <property type="match status" value="1"/>
</dbReference>
<dbReference type="Pfam" id="PF00702">
    <property type="entry name" value="Hydrolase"/>
    <property type="match status" value="1"/>
</dbReference>
<evidence type="ECO:0000313" key="17">
    <source>
        <dbReference type="EMBL" id="GLS89071.1"/>
    </source>
</evidence>
<evidence type="ECO:0000256" key="7">
    <source>
        <dbReference type="ARBA" id="ARBA00022723"/>
    </source>
</evidence>
<dbReference type="NCBIfam" id="TIGR01494">
    <property type="entry name" value="ATPase_P-type"/>
    <property type="match status" value="1"/>
</dbReference>
<dbReference type="Gene3D" id="3.40.1110.10">
    <property type="entry name" value="Calcium-transporting ATPase, cytoplasmic domain N"/>
    <property type="match status" value="1"/>
</dbReference>
<evidence type="ECO:0000256" key="4">
    <source>
        <dbReference type="ARBA" id="ARBA00022475"/>
    </source>
</evidence>
<dbReference type="InterPro" id="IPR027256">
    <property type="entry name" value="P-typ_ATPase_IB"/>
</dbReference>
<dbReference type="PROSITE" id="PS01229">
    <property type="entry name" value="COF_2"/>
    <property type="match status" value="1"/>
</dbReference>
<feature type="transmembrane region" description="Helical" evidence="15">
    <location>
        <begin position="282"/>
        <end position="300"/>
    </location>
</feature>
<keyword evidence="13" id="KW-0406">Ion transport</keyword>
<evidence type="ECO:0000256" key="11">
    <source>
        <dbReference type="ARBA" id="ARBA00022967"/>
    </source>
</evidence>
<dbReference type="InterPro" id="IPR021993">
    <property type="entry name" value="ATPase-cat-bd"/>
</dbReference>
<comment type="caution">
    <text evidence="17">The sequence shown here is derived from an EMBL/GenBank/DDBJ whole genome shotgun (WGS) entry which is preliminary data.</text>
</comment>
<dbReference type="Gene3D" id="3.30.70.100">
    <property type="match status" value="1"/>
</dbReference>
<evidence type="ECO:0000256" key="15">
    <source>
        <dbReference type="RuleBase" id="RU362081"/>
    </source>
</evidence>
<gene>
    <name evidence="17" type="ORF">GCM10007916_01380</name>
</gene>
<dbReference type="PANTHER" id="PTHR43520">
    <property type="entry name" value="ATP7, ISOFORM B"/>
    <property type="match status" value="1"/>
</dbReference>
<evidence type="ECO:0000256" key="12">
    <source>
        <dbReference type="ARBA" id="ARBA00022989"/>
    </source>
</evidence>
<reference evidence="18" key="1">
    <citation type="journal article" date="2019" name="Int. J. Syst. Evol. Microbiol.">
        <title>The Global Catalogue of Microorganisms (GCM) 10K type strain sequencing project: providing services to taxonomists for standard genome sequencing and annotation.</title>
        <authorList>
            <consortium name="The Broad Institute Genomics Platform"/>
            <consortium name="The Broad Institute Genome Sequencing Center for Infectious Disease"/>
            <person name="Wu L."/>
            <person name="Ma J."/>
        </authorList>
    </citation>
    <scope>NUCLEOTIDE SEQUENCE [LARGE SCALE GENOMIC DNA]</scope>
    <source>
        <strain evidence="18">NBRC 103166</strain>
    </source>
</reference>
<dbReference type="CDD" id="cd02079">
    <property type="entry name" value="P-type_ATPase_HM"/>
    <property type="match status" value="1"/>
</dbReference>
<dbReference type="SUPFAM" id="SSF56784">
    <property type="entry name" value="HAD-like"/>
    <property type="match status" value="1"/>
</dbReference>
<evidence type="ECO:0000256" key="10">
    <source>
        <dbReference type="ARBA" id="ARBA00022842"/>
    </source>
</evidence>
<dbReference type="CDD" id="cd00371">
    <property type="entry name" value="HMA"/>
    <property type="match status" value="1"/>
</dbReference>
<keyword evidence="6 15" id="KW-0812">Transmembrane</keyword>
<evidence type="ECO:0000313" key="18">
    <source>
        <dbReference type="Proteomes" id="UP001157353"/>
    </source>
</evidence>
<dbReference type="SUPFAM" id="SSF81653">
    <property type="entry name" value="Calcium ATPase, transduction domain A"/>
    <property type="match status" value="1"/>
</dbReference>
<evidence type="ECO:0000259" key="16">
    <source>
        <dbReference type="PROSITE" id="PS50846"/>
    </source>
</evidence>
<accession>A0ABQ6DWF4</accession>
<dbReference type="InterPro" id="IPR023298">
    <property type="entry name" value="ATPase_P-typ_TM_dom_sf"/>
</dbReference>
<keyword evidence="4 15" id="KW-1003">Cell membrane</keyword>
<dbReference type="InterPro" id="IPR023214">
    <property type="entry name" value="HAD_sf"/>
</dbReference>
<feature type="transmembrane region" description="Helical" evidence="15">
    <location>
        <begin position="462"/>
        <end position="485"/>
    </location>
</feature>
<dbReference type="InterPro" id="IPR036163">
    <property type="entry name" value="HMA_dom_sf"/>
</dbReference>
<feature type="transmembrane region" description="Helical" evidence="15">
    <location>
        <begin position="757"/>
        <end position="773"/>
    </location>
</feature>
<dbReference type="Gene3D" id="2.70.150.10">
    <property type="entry name" value="Calcium-transporting ATPase, cytoplasmic transduction domain A"/>
    <property type="match status" value="1"/>
</dbReference>